<evidence type="ECO:0000256" key="1">
    <source>
        <dbReference type="SAM" id="Phobius"/>
    </source>
</evidence>
<keyword evidence="1" id="KW-1133">Transmembrane helix</keyword>
<dbReference type="EMBL" id="JANFAV010000001">
    <property type="protein sequence ID" value="MCW6533812.1"/>
    <property type="molecule type" value="Genomic_DNA"/>
</dbReference>
<reference evidence="2" key="1">
    <citation type="submission" date="2022-06" db="EMBL/GenBank/DDBJ databases">
        <title>Sphingomonas sp. nov. isolated from rhizosphere soil of tomato.</title>
        <authorList>
            <person name="Dong H."/>
            <person name="Gao R."/>
        </authorList>
    </citation>
    <scope>NUCLEOTIDE SEQUENCE</scope>
    <source>
        <strain evidence="2">MMSM24</strain>
    </source>
</reference>
<gene>
    <name evidence="2" type="ORF">NEE01_03340</name>
</gene>
<dbReference type="Proteomes" id="UP001165565">
    <property type="component" value="Unassembled WGS sequence"/>
</dbReference>
<dbReference type="InterPro" id="IPR053824">
    <property type="entry name" value="DUF7010"/>
</dbReference>
<organism evidence="2 3">
    <name type="scientific">Sphingomonas lycopersici</name>
    <dbReference type="NCBI Taxonomy" id="2951807"/>
    <lineage>
        <taxon>Bacteria</taxon>
        <taxon>Pseudomonadati</taxon>
        <taxon>Pseudomonadota</taxon>
        <taxon>Alphaproteobacteria</taxon>
        <taxon>Sphingomonadales</taxon>
        <taxon>Sphingomonadaceae</taxon>
        <taxon>Sphingomonas</taxon>
    </lineage>
</organism>
<feature type="transmembrane region" description="Helical" evidence="1">
    <location>
        <begin position="20"/>
        <end position="39"/>
    </location>
</feature>
<name>A0AA41Z4C3_9SPHN</name>
<feature type="transmembrane region" description="Helical" evidence="1">
    <location>
        <begin position="76"/>
        <end position="99"/>
    </location>
</feature>
<dbReference type="Pfam" id="PF22765">
    <property type="entry name" value="DUF7010"/>
    <property type="match status" value="1"/>
</dbReference>
<dbReference type="RefSeq" id="WP_265267857.1">
    <property type="nucleotide sequence ID" value="NZ_JANFAV010000001.1"/>
</dbReference>
<dbReference type="AlphaFoldDB" id="A0AA41Z4C3"/>
<keyword evidence="1" id="KW-0472">Membrane</keyword>
<evidence type="ECO:0000313" key="3">
    <source>
        <dbReference type="Proteomes" id="UP001165565"/>
    </source>
</evidence>
<accession>A0AA41Z4C3</accession>
<proteinExistence type="predicted"/>
<keyword evidence="1" id="KW-0812">Transmembrane</keyword>
<protein>
    <submittedName>
        <fullName evidence="2">Uncharacterized protein</fullName>
    </submittedName>
</protein>
<comment type="caution">
    <text evidence="2">The sequence shown here is derived from an EMBL/GenBank/DDBJ whole genome shotgun (WGS) entry which is preliminary data.</text>
</comment>
<feature type="transmembrane region" description="Helical" evidence="1">
    <location>
        <begin position="153"/>
        <end position="171"/>
    </location>
</feature>
<evidence type="ECO:0000313" key="2">
    <source>
        <dbReference type="EMBL" id="MCW6533812.1"/>
    </source>
</evidence>
<sequence length="182" mass="19910">MTFEEMQVDFIRSRPRVPSLPITGAIVYSAIAMLSLAVAPTHRNFVLFLGFWTIMPVGALVMKLRGERAAPNPTNPLFRLAALARVMVLSTWAIHIPVWICAPDLFPLTVGIAFALHWVVLTWSMGNPVGLIHLGMRIVFVLTAWHLCPGNRVGAVALVVAATYLISAIQLDRIHRAAAAVP</sequence>
<keyword evidence="3" id="KW-1185">Reference proteome</keyword>
<feature type="transmembrane region" description="Helical" evidence="1">
    <location>
        <begin position="45"/>
        <end position="64"/>
    </location>
</feature>